<dbReference type="InterPro" id="IPR002772">
    <property type="entry name" value="Glyco_hydro_3_C"/>
</dbReference>
<dbReference type="Gene3D" id="2.60.120.260">
    <property type="entry name" value="Galactose-binding domain-like"/>
    <property type="match status" value="1"/>
</dbReference>
<evidence type="ECO:0000259" key="11">
    <source>
        <dbReference type="Pfam" id="PF01915"/>
    </source>
</evidence>
<comment type="caution">
    <text evidence="12">The sequence shown here is derived from an EMBL/GenBank/DDBJ whole genome shotgun (WGS) entry which is preliminary data.</text>
</comment>
<dbReference type="Pfam" id="PF00933">
    <property type="entry name" value="Glyco_hydro_3"/>
    <property type="match status" value="1"/>
</dbReference>
<proteinExistence type="inferred from homology"/>
<keyword evidence="13" id="KW-1185">Reference proteome</keyword>
<dbReference type="InterPro" id="IPR036881">
    <property type="entry name" value="Glyco_hydro_3_C_sf"/>
</dbReference>
<evidence type="ECO:0000256" key="5">
    <source>
        <dbReference type="ARBA" id="ARBA00022801"/>
    </source>
</evidence>
<keyword evidence="7" id="KW-0119">Carbohydrate metabolism</keyword>
<comment type="pathway">
    <text evidence="2">Glycan metabolism; cellulose degradation.</text>
</comment>
<comment type="similarity">
    <text evidence="3">Belongs to the glycosyl hydrolase 3 family.</text>
</comment>
<gene>
    <name evidence="12" type="ORF">CBYS24578_00016690</name>
</gene>
<protein>
    <recommendedName>
        <fullName evidence="4">beta-glucosidase</fullName>
        <ecNumber evidence="4">3.2.1.21</ecNumber>
    </recommendedName>
</protein>
<name>A0A9N9U627_9HYPO</name>
<dbReference type="PANTHER" id="PTHR42715">
    <property type="entry name" value="BETA-GLUCOSIDASE"/>
    <property type="match status" value="1"/>
</dbReference>
<accession>A0A9N9U627</accession>
<comment type="catalytic activity">
    <reaction evidence="1">
        <text>Hydrolysis of terminal, non-reducing beta-D-glucosyl residues with release of beta-D-glucose.</text>
        <dbReference type="EC" id="3.2.1.21"/>
    </reaction>
</comment>
<dbReference type="GO" id="GO:0008422">
    <property type="term" value="F:beta-glucosidase activity"/>
    <property type="evidence" value="ECO:0007669"/>
    <property type="project" value="UniProtKB-EC"/>
</dbReference>
<keyword evidence="5" id="KW-0378">Hydrolase</keyword>
<feature type="domain" description="Glycoside hydrolase family 3 C-terminal" evidence="11">
    <location>
        <begin position="228"/>
        <end position="293"/>
    </location>
</feature>
<organism evidence="12 13">
    <name type="scientific">Clonostachys byssicola</name>
    <dbReference type="NCBI Taxonomy" id="160290"/>
    <lineage>
        <taxon>Eukaryota</taxon>
        <taxon>Fungi</taxon>
        <taxon>Dikarya</taxon>
        <taxon>Ascomycota</taxon>
        <taxon>Pezizomycotina</taxon>
        <taxon>Sordariomycetes</taxon>
        <taxon>Hypocreomycetidae</taxon>
        <taxon>Hypocreales</taxon>
        <taxon>Bionectriaceae</taxon>
        <taxon>Clonostachys</taxon>
    </lineage>
</organism>
<dbReference type="GO" id="GO:0009251">
    <property type="term" value="P:glucan catabolic process"/>
    <property type="evidence" value="ECO:0007669"/>
    <property type="project" value="TreeGrafter"/>
</dbReference>
<reference evidence="13" key="1">
    <citation type="submission" date="2019-06" db="EMBL/GenBank/DDBJ databases">
        <authorList>
            <person name="Broberg M."/>
        </authorList>
    </citation>
    <scope>NUCLEOTIDE SEQUENCE [LARGE SCALE GENOMIC DNA]</scope>
</reference>
<dbReference type="PRINTS" id="PR00133">
    <property type="entry name" value="GLHYDRLASE3"/>
</dbReference>
<keyword evidence="6" id="KW-0325">Glycoprotein</keyword>
<reference evidence="12 13" key="2">
    <citation type="submission" date="2021-10" db="EMBL/GenBank/DDBJ databases">
        <authorList>
            <person name="Piombo E."/>
        </authorList>
    </citation>
    <scope>NUCLEOTIDE SEQUENCE [LARGE SCALE GENOMIC DNA]</scope>
</reference>
<dbReference type="InterPro" id="IPR017853">
    <property type="entry name" value="GH"/>
</dbReference>
<evidence type="ECO:0000313" key="13">
    <source>
        <dbReference type="Proteomes" id="UP000754883"/>
    </source>
</evidence>
<evidence type="ECO:0000256" key="6">
    <source>
        <dbReference type="ARBA" id="ARBA00023180"/>
    </source>
</evidence>
<dbReference type="PANTHER" id="PTHR42715:SF13">
    <property type="entry name" value="BETA-GLUCOSIDASE K-RELATED"/>
    <property type="match status" value="1"/>
</dbReference>
<dbReference type="Gene3D" id="3.20.20.300">
    <property type="entry name" value="Glycoside hydrolase, family 3, N-terminal domain"/>
    <property type="match status" value="2"/>
</dbReference>
<dbReference type="Pfam" id="PF01915">
    <property type="entry name" value="Glyco_hydro_3_C"/>
    <property type="match status" value="1"/>
</dbReference>
<feature type="domain" description="Glycoside hydrolase family 3 N-terminal" evidence="10">
    <location>
        <begin position="34"/>
        <end position="124"/>
    </location>
</feature>
<dbReference type="InterPro" id="IPR036962">
    <property type="entry name" value="Glyco_hydro_3_N_sf"/>
</dbReference>
<dbReference type="InterPro" id="IPR001764">
    <property type="entry name" value="Glyco_hydro_3_N"/>
</dbReference>
<dbReference type="OrthoDB" id="47059at2759"/>
<evidence type="ECO:0000313" key="12">
    <source>
        <dbReference type="EMBL" id="CAG9975080.1"/>
    </source>
</evidence>
<evidence type="ECO:0000259" key="10">
    <source>
        <dbReference type="Pfam" id="PF00933"/>
    </source>
</evidence>
<keyword evidence="8" id="KW-0326">Glycosidase</keyword>
<dbReference type="InterPro" id="IPR050288">
    <property type="entry name" value="Cellulose_deg_GH3"/>
</dbReference>
<evidence type="ECO:0000256" key="3">
    <source>
        <dbReference type="ARBA" id="ARBA00005336"/>
    </source>
</evidence>
<dbReference type="SUPFAM" id="SSF52279">
    <property type="entry name" value="Beta-D-glucan exohydrolase, C-terminal domain"/>
    <property type="match status" value="1"/>
</dbReference>
<evidence type="ECO:0000256" key="4">
    <source>
        <dbReference type="ARBA" id="ARBA00012744"/>
    </source>
</evidence>
<dbReference type="Proteomes" id="UP000754883">
    <property type="component" value="Unassembled WGS sequence"/>
</dbReference>
<sequence length="367" mass="40174">MHSSSRPRFNVPSVRVSDGPNGVRGTKFFDGVRAACLPNGTGLAATWDQDLLYEAGVLIGQECLAKGAHCWLGPTVCIQRSPLGGRGFESLVEDLYAIGKLVAAYIRGAQSIGVISTIKHFATSDQEHERISVNAVMSERALFGTYSTAEPLNASLDLEMPGPTRLRGPLLELAISSRKVSRSTLDARARTVLEFVQRASKAQVLVTESTRDFPEDRKLNRKLASDSVVLLKNKSGFLPLDQEKFKSVALIGPNMKTAAFCGGGSASLQPYYSTSPYQGIVDQLPADVEILYETGATSFAYIPELQATDVCTPEGQPGLRMRFYRDPPSIKERRVVVEIVMQESSWQLMGFSNPELDRLFYADIEAE</sequence>
<evidence type="ECO:0000256" key="1">
    <source>
        <dbReference type="ARBA" id="ARBA00000448"/>
    </source>
</evidence>
<dbReference type="Gene3D" id="3.40.50.1700">
    <property type="entry name" value="Glycoside hydrolase family 3 C-terminal domain"/>
    <property type="match status" value="1"/>
</dbReference>
<dbReference type="SUPFAM" id="SSF51445">
    <property type="entry name" value="(Trans)glycosidases"/>
    <property type="match status" value="1"/>
</dbReference>
<evidence type="ECO:0000256" key="7">
    <source>
        <dbReference type="ARBA" id="ARBA00023277"/>
    </source>
</evidence>
<dbReference type="EC" id="3.2.1.21" evidence="4"/>
<keyword evidence="9" id="KW-0624">Polysaccharide degradation</keyword>
<dbReference type="EMBL" id="CABFNO020001253">
    <property type="protein sequence ID" value="CAG9975080.1"/>
    <property type="molecule type" value="Genomic_DNA"/>
</dbReference>
<evidence type="ECO:0000256" key="9">
    <source>
        <dbReference type="ARBA" id="ARBA00023326"/>
    </source>
</evidence>
<evidence type="ECO:0000256" key="2">
    <source>
        <dbReference type="ARBA" id="ARBA00004987"/>
    </source>
</evidence>
<evidence type="ECO:0000256" key="8">
    <source>
        <dbReference type="ARBA" id="ARBA00023295"/>
    </source>
</evidence>
<dbReference type="AlphaFoldDB" id="A0A9N9U627"/>